<evidence type="ECO:0000256" key="1">
    <source>
        <dbReference type="ARBA" id="ARBA00022603"/>
    </source>
</evidence>
<reference evidence="5 6" key="1">
    <citation type="submission" date="2016-12" db="EMBL/GenBank/DDBJ databases">
        <title>Thioflexothrix psekupsii D3 genome sequencing and assembly.</title>
        <authorList>
            <person name="Fomenkov A."/>
            <person name="Vincze T."/>
            <person name="Grabovich M."/>
            <person name="Anton B.P."/>
            <person name="Dubinina G."/>
            <person name="Orlova M."/>
            <person name="Belousova E."/>
            <person name="Roberts R.J."/>
        </authorList>
    </citation>
    <scope>NUCLEOTIDE SEQUENCE [LARGE SCALE GENOMIC DNA]</scope>
    <source>
        <strain evidence="5">D3</strain>
    </source>
</reference>
<proteinExistence type="inferred from homology"/>
<dbReference type="Proteomes" id="UP000194798">
    <property type="component" value="Unassembled WGS sequence"/>
</dbReference>
<keyword evidence="6" id="KW-1185">Reference proteome</keyword>
<dbReference type="InterPro" id="IPR029063">
    <property type="entry name" value="SAM-dependent_MTases_sf"/>
</dbReference>
<dbReference type="RefSeq" id="WP_086488767.1">
    <property type="nucleotide sequence ID" value="NZ_MSLT01000018.1"/>
</dbReference>
<dbReference type="Gene3D" id="3.40.50.150">
    <property type="entry name" value="Vaccinia Virus protein VP39"/>
    <property type="match status" value="1"/>
</dbReference>
<accession>A0A251X6E1</accession>
<protein>
    <recommendedName>
        <fullName evidence="3">Methyltransferase</fullName>
        <ecNumber evidence="3">2.1.1.-</ecNumber>
    </recommendedName>
</protein>
<evidence type="ECO:0000256" key="3">
    <source>
        <dbReference type="RuleBase" id="RU362026"/>
    </source>
</evidence>
<dbReference type="Pfam" id="PF01555">
    <property type="entry name" value="N6_N4_Mtase"/>
    <property type="match status" value="1"/>
</dbReference>
<dbReference type="GO" id="GO:0003677">
    <property type="term" value="F:DNA binding"/>
    <property type="evidence" value="ECO:0007669"/>
    <property type="project" value="InterPro"/>
</dbReference>
<dbReference type="PANTHER" id="PTHR13370">
    <property type="entry name" value="RNA METHYLASE-RELATED"/>
    <property type="match status" value="1"/>
</dbReference>
<dbReference type="OrthoDB" id="9816043at2"/>
<comment type="caution">
    <text evidence="5">The sequence shown here is derived from an EMBL/GenBank/DDBJ whole genome shotgun (WGS) entry which is preliminary data.</text>
</comment>
<dbReference type="GO" id="GO:0005737">
    <property type="term" value="C:cytoplasm"/>
    <property type="evidence" value="ECO:0007669"/>
    <property type="project" value="TreeGrafter"/>
</dbReference>
<dbReference type="GO" id="GO:0008170">
    <property type="term" value="F:N-methyltransferase activity"/>
    <property type="evidence" value="ECO:0007669"/>
    <property type="project" value="InterPro"/>
</dbReference>
<evidence type="ECO:0000313" key="6">
    <source>
        <dbReference type="Proteomes" id="UP000194798"/>
    </source>
</evidence>
<evidence type="ECO:0000256" key="2">
    <source>
        <dbReference type="ARBA" id="ARBA00022679"/>
    </source>
</evidence>
<dbReference type="EMBL" id="MSLT01000018">
    <property type="protein sequence ID" value="OUD13315.1"/>
    <property type="molecule type" value="Genomic_DNA"/>
</dbReference>
<comment type="similarity">
    <text evidence="3">Belongs to the N(4)/N(6)-methyltransferase family.</text>
</comment>
<name>A0A251X6E1_9GAMM</name>
<feature type="domain" description="DNA methylase N-4/N-6" evidence="4">
    <location>
        <begin position="27"/>
        <end position="147"/>
    </location>
</feature>
<keyword evidence="2" id="KW-0808">Transferase</keyword>
<dbReference type="InterPro" id="IPR001091">
    <property type="entry name" value="RM_Methyltransferase"/>
</dbReference>
<dbReference type="SUPFAM" id="SSF53335">
    <property type="entry name" value="S-adenosyl-L-methionine-dependent methyltransferases"/>
    <property type="match status" value="1"/>
</dbReference>
<dbReference type="EC" id="2.1.1.-" evidence="3"/>
<dbReference type="REBASE" id="195483">
    <property type="entry name" value="M.TpsD3ORF11870P"/>
</dbReference>
<dbReference type="GO" id="GO:0032259">
    <property type="term" value="P:methylation"/>
    <property type="evidence" value="ECO:0007669"/>
    <property type="project" value="UniProtKB-KW"/>
</dbReference>
<dbReference type="PRINTS" id="PR00508">
    <property type="entry name" value="S21N4MTFRASE"/>
</dbReference>
<sequence length="340" mass="38905">MTSPNPRPNMMYEWMGYGFPEKGWRYEKETMQKLHDEGRIHYPKNKAGHPDYSKRLALKRYLNEQQGEILGNFWGDIQNVQAHAKERIGYPTQKPEALLERIINMASNEGDTVLDPFVGGGTTVAVAERLKRNWIGIDQSVQAIKVSELRLEKQRNLFSAPFIVQLHKYDYDTLRYSNAFEFEQWIIQQYGGIPNIKQKGDLGLDGKSKDGIPIQVKRSDGIGRNIIDNFFSAIQRFDKTLFEQNKADNKPVGVLIAFSFGKGAIQEVARLRNHEGVIIELLPVDQVVPMAKKPTLRIEFTDLGADKKGLREIEFQAFGESPVGIEFYAWDFNYEAEPGF</sequence>
<keyword evidence="1" id="KW-0489">Methyltransferase</keyword>
<dbReference type="PANTHER" id="PTHR13370:SF3">
    <property type="entry name" value="TRNA (GUANINE(10)-N2)-METHYLTRANSFERASE HOMOLOG"/>
    <property type="match status" value="1"/>
</dbReference>
<dbReference type="InterPro" id="IPR002941">
    <property type="entry name" value="DNA_methylase_N4/N6"/>
</dbReference>
<organism evidence="5 6">
    <name type="scientific">Thioflexithrix psekupsensis</name>
    <dbReference type="NCBI Taxonomy" id="1570016"/>
    <lineage>
        <taxon>Bacteria</taxon>
        <taxon>Pseudomonadati</taxon>
        <taxon>Pseudomonadota</taxon>
        <taxon>Gammaproteobacteria</taxon>
        <taxon>Thiotrichales</taxon>
        <taxon>Thioflexithrix</taxon>
    </lineage>
</organism>
<gene>
    <name evidence="5" type="ORF">TPSD3_11870</name>
</gene>
<evidence type="ECO:0000259" key="4">
    <source>
        <dbReference type="Pfam" id="PF01555"/>
    </source>
</evidence>
<dbReference type="AlphaFoldDB" id="A0A251X6E1"/>
<evidence type="ECO:0000313" key="5">
    <source>
        <dbReference type="EMBL" id="OUD13315.1"/>
    </source>
</evidence>